<gene>
    <name evidence="1" type="ORF">V565_267010</name>
</gene>
<dbReference type="EMBL" id="AZST01001744">
    <property type="protein sequence ID" value="KEP45497.1"/>
    <property type="molecule type" value="Genomic_DNA"/>
</dbReference>
<keyword evidence="2" id="KW-1185">Reference proteome</keyword>
<name>A0A074S5Z0_9AGAM</name>
<sequence>MLLPVSAQCSGANYSSMLSNKRDPTAKCLLRFSEKFLDPADVISKWHDQQQSSQFRTIQYRKERTGVGHEFILLLLHKEQGGDVDCYCRVERVGDPEHLTQVVFIDGTIAEDYIQAVPLSNPVSTSLTDNSDIVAEITFPQTFILRDVLAICFGISNHYRAKRYTLQQYNCYFFSWTLILALARVCMGWDTSPSIPEHVNNIRDRMMESIYEQGPARFLSVAYIASNDALNNHENEGHPLDRAIRSRLCSAGFTHSINTALQSVLWTNRLPVSLTMAIKEDLAILARESIDLITLEQVSDRAIDSVTTQDKRDLDFEHAIGKVTQQAFMVYMETFIRVAPQILAAMVPNFVLLKQRLGHEVWCKELAKCCRHPGRFFKELEDNTSSSESLSTSPRGQRPISSSIRDLCFIPPSAILGFSARLTFTIMSTIAICFVGVCIGLKDHQAPKKDVFQRVALCGRIIFQSAGLGIGAIPRNFHTSKHVLLLSVGRRAAHRLDPTVLALLGQLSGFKQLEMLPIKCMGQVLETFNTGLWELLNDKGEYQLSILRRYVASGVSTILGGEHNDLKQAWIMILQQCLLEKLPWTARRELEGLVEQVHVEHVFKVIRKHDSGLSQAGIPDRSSHASDVRLIKISKVAPSSQACSVANPNPDPSSYQDLQHFIRQRMSQLSNRETEFAPYLKHVPFAKAAEVCQNEIELTMEDIWAASRPLIGAHQRTV</sequence>
<accession>A0A074S5Z0</accession>
<reference evidence="1 2" key="1">
    <citation type="submission" date="2013-12" db="EMBL/GenBank/DDBJ databases">
        <authorList>
            <person name="Cubeta M."/>
            <person name="Pakala S."/>
            <person name="Fedorova N."/>
            <person name="Thomas E."/>
            <person name="Dean R."/>
            <person name="Jabaji S."/>
            <person name="Neate S."/>
            <person name="Toda T."/>
            <person name="Tavantzis S."/>
            <person name="Vilgalys R."/>
            <person name="Bharathan N."/>
            <person name="Pakala S."/>
            <person name="Losada L.S."/>
            <person name="Zafar N."/>
            <person name="Nierman W."/>
        </authorList>
    </citation>
    <scope>NUCLEOTIDE SEQUENCE [LARGE SCALE GENOMIC DNA]</scope>
    <source>
        <strain evidence="1 2">123E</strain>
    </source>
</reference>
<evidence type="ECO:0000313" key="2">
    <source>
        <dbReference type="Proteomes" id="UP000027456"/>
    </source>
</evidence>
<dbReference type="Proteomes" id="UP000027456">
    <property type="component" value="Unassembled WGS sequence"/>
</dbReference>
<dbReference type="OrthoDB" id="3249487at2759"/>
<comment type="caution">
    <text evidence="1">The sequence shown here is derived from an EMBL/GenBank/DDBJ whole genome shotgun (WGS) entry which is preliminary data.</text>
</comment>
<dbReference type="HOGENOM" id="CLU_387860_0_0_1"/>
<proteinExistence type="predicted"/>
<dbReference type="STRING" id="1423351.A0A074S5Z0"/>
<protein>
    <submittedName>
        <fullName evidence="1">Uncharacterized protein</fullName>
    </submittedName>
</protein>
<dbReference type="AlphaFoldDB" id="A0A074S5Z0"/>
<organism evidence="1 2">
    <name type="scientific">Rhizoctonia solani 123E</name>
    <dbReference type="NCBI Taxonomy" id="1423351"/>
    <lineage>
        <taxon>Eukaryota</taxon>
        <taxon>Fungi</taxon>
        <taxon>Dikarya</taxon>
        <taxon>Basidiomycota</taxon>
        <taxon>Agaricomycotina</taxon>
        <taxon>Agaricomycetes</taxon>
        <taxon>Cantharellales</taxon>
        <taxon>Ceratobasidiaceae</taxon>
        <taxon>Rhizoctonia</taxon>
    </lineage>
</organism>
<evidence type="ECO:0000313" key="1">
    <source>
        <dbReference type="EMBL" id="KEP45497.1"/>
    </source>
</evidence>